<feature type="region of interest" description="Disordered" evidence="7">
    <location>
        <begin position="152"/>
        <end position="172"/>
    </location>
</feature>
<dbReference type="GO" id="GO:0032585">
    <property type="term" value="C:multivesicular body membrane"/>
    <property type="evidence" value="ECO:0007669"/>
    <property type="project" value="UniProtKB-SubCell"/>
</dbReference>
<keyword evidence="4" id="KW-0967">Endosome</keyword>
<sequence>MQPKKKKEVGWGGWSFLESRPRWLSPSSPCILGPSPHCGQGPRGRVTQLCHPQAPDWVDAEECHRCRVQFGVMTRKVSARPGSTCGCHHEHEAPVPAPRPLPLVGTCWCGQRGAPVVTALRRSPGKAAARGDTQCLCPGAWVCAASANSPGAGSPAASARRPPSSPRVLPDPPPQESLLFRHVFGDVFFEICRPLPQVEAVFERSEGASVASWAHLLPSGRAVLGRWGGREGPAGPDPPVSQHHCRACGQIFCGKCSSRCSTIPKFGIEKEVRVCEPCYEQLNKKAEGKAASTELPPEYLTSPLSQQSQLPPKRDETALQEEEELQLALALSQSEAEEKERTRQKSAYAAYPKAEPAPVASSAPPASSLYSSPVNSSAPLAEDIDPELARYLNRNYWEKKQEEARKSPTPSAPVPLAEPAAQPGEGHAVPASVETPLPEGDPQPVTPAGGPFGEYQNGESEESHAQFLKALQNAVSTFVNRVRSNHVRGRSITNDSAVLSLFQSINGMHPQLLELLNQLDERRLYYEGLQDKLAQIRDARGALSALREEHREKLRRAAEEAERQRQIQLAQKLEIMRQKKQEYLEVQRQLAIQRLQEQEKERQLRLEQQKQTIQMRAQMPAFSLPYAQLQAMPTAGGVLYQPSGPASFAGTFSPAGSVEGSPMHTVYMSQPAPAAGGPYPSLPGAAADPSMVGAYMYPAGATGAQTAPPGPAGPTASPAYSSYQPSPAQAYQNVASQPPQSLPAVSQPPQAGALGYVGGQAVSVGYQPYGMQGLLTALPGQDAPLPPPQQPYLTGQQPVYQQMAPSGGPPQQQPPVAQQPPAQGPPAQGSEAQLISFD</sequence>
<feature type="compositionally biased region" description="Low complexity" evidence="7">
    <location>
        <begin position="152"/>
        <end position="162"/>
    </location>
</feature>
<dbReference type="InterPro" id="IPR003903">
    <property type="entry name" value="UIM_dom"/>
</dbReference>
<dbReference type="SUPFAM" id="SSF57903">
    <property type="entry name" value="FYVE/PHD zinc finger"/>
    <property type="match status" value="1"/>
</dbReference>
<dbReference type="PROSITE" id="PS50330">
    <property type="entry name" value="UIM"/>
    <property type="match status" value="1"/>
</dbReference>
<dbReference type="PIRSF" id="PIRSF036956">
    <property type="entry name" value="Hrs_Vps27"/>
    <property type="match status" value="1"/>
</dbReference>
<feature type="compositionally biased region" description="Low complexity" evidence="7">
    <location>
        <begin position="347"/>
        <end position="373"/>
    </location>
</feature>
<dbReference type="FunFam" id="1.20.5.1940:FF:000003">
    <property type="entry name" value="Hepatocyte growth factor-regulated tyrosine kinase substrate"/>
    <property type="match status" value="1"/>
</dbReference>
<feature type="region of interest" description="Disordered" evidence="7">
    <location>
        <begin position="780"/>
        <end position="838"/>
    </location>
</feature>
<dbReference type="CDD" id="cd21387">
    <property type="entry name" value="GAT_Hrs"/>
    <property type="match status" value="1"/>
</dbReference>
<dbReference type="GO" id="GO:0008270">
    <property type="term" value="F:zinc ion binding"/>
    <property type="evidence" value="ECO:0007669"/>
    <property type="project" value="UniProtKB-KW"/>
</dbReference>
<dbReference type="Pfam" id="PF01363">
    <property type="entry name" value="FYVE"/>
    <property type="match status" value="1"/>
</dbReference>
<evidence type="ECO:0000256" key="7">
    <source>
        <dbReference type="SAM" id="MobiDB-lite"/>
    </source>
</evidence>
<feature type="compositionally biased region" description="Polar residues" evidence="7">
    <location>
        <begin position="733"/>
        <end position="747"/>
    </location>
</feature>
<dbReference type="Ensembl" id="ENSSSCT00040039037.1">
    <property type="protein sequence ID" value="ENSSSCP00040016348.1"/>
    <property type="gene ID" value="ENSSSCG00040027103.1"/>
</dbReference>
<feature type="compositionally biased region" description="Pro residues" evidence="7">
    <location>
        <begin position="163"/>
        <end position="172"/>
    </location>
</feature>
<dbReference type="Pfam" id="PF12210">
    <property type="entry name" value="Hrs_helical"/>
    <property type="match status" value="1"/>
</dbReference>
<feature type="compositionally biased region" description="Low complexity" evidence="7">
    <location>
        <begin position="814"/>
        <end position="829"/>
    </location>
</feature>
<dbReference type="InterPro" id="IPR017455">
    <property type="entry name" value="Znf_FYVE-rel"/>
</dbReference>
<keyword evidence="6" id="KW-0175">Coiled coil</keyword>
<keyword evidence="3" id="KW-0862">Zinc</keyword>
<evidence type="ECO:0000256" key="3">
    <source>
        <dbReference type="ARBA" id="ARBA00022833"/>
    </source>
</evidence>
<keyword evidence="2 5" id="KW-0863">Zinc-finger</keyword>
<dbReference type="PANTHER" id="PTHR46275:SF1">
    <property type="entry name" value="HEPATOCYTE GROWTH FACTOR-REGULATED TYROSINE KINASE SUBSTRATE"/>
    <property type="match status" value="1"/>
</dbReference>
<feature type="region of interest" description="Disordered" evidence="7">
    <location>
        <begin position="400"/>
        <end position="464"/>
    </location>
</feature>
<accession>A0A8D1E2W1</accession>
<dbReference type="InterPro" id="IPR000306">
    <property type="entry name" value="Znf_FYVE"/>
</dbReference>
<dbReference type="AlphaFoldDB" id="A0A8D1E2W1"/>
<evidence type="ECO:0000256" key="4">
    <source>
        <dbReference type="PIRNR" id="PIRNR036956"/>
    </source>
</evidence>
<keyword evidence="4" id="KW-0963">Cytoplasm</keyword>
<dbReference type="PANTHER" id="PTHR46275">
    <property type="entry name" value="HEPATOCYTE GROWTH FACTOR-REGULATED TYROSINE KINASE SUBSTRATE"/>
    <property type="match status" value="1"/>
</dbReference>
<dbReference type="PROSITE" id="PS50178">
    <property type="entry name" value="ZF_FYVE"/>
    <property type="match status" value="1"/>
</dbReference>
<dbReference type="InterPro" id="IPR011011">
    <property type="entry name" value="Znf_FYVE_PHD"/>
</dbReference>
<dbReference type="InterPro" id="IPR024641">
    <property type="entry name" value="HRS_helical"/>
</dbReference>
<evidence type="ECO:0000259" key="8">
    <source>
        <dbReference type="PROSITE" id="PS50178"/>
    </source>
</evidence>
<organism evidence="9 10">
    <name type="scientific">Sus scrofa</name>
    <name type="common">Pig</name>
    <dbReference type="NCBI Taxonomy" id="9823"/>
    <lineage>
        <taxon>Eukaryota</taxon>
        <taxon>Metazoa</taxon>
        <taxon>Chordata</taxon>
        <taxon>Craniata</taxon>
        <taxon>Vertebrata</taxon>
        <taxon>Euteleostomi</taxon>
        <taxon>Mammalia</taxon>
        <taxon>Eutheria</taxon>
        <taxon>Laurasiatheria</taxon>
        <taxon>Artiodactyla</taxon>
        <taxon>Suina</taxon>
        <taxon>Suidae</taxon>
        <taxon>Sus</taxon>
    </lineage>
</organism>
<feature type="compositionally biased region" description="Polar residues" evidence="7">
    <location>
        <begin position="791"/>
        <end position="800"/>
    </location>
</feature>
<gene>
    <name evidence="9" type="primary">HGS</name>
</gene>
<keyword evidence="4" id="KW-0653">Protein transport</keyword>
<dbReference type="GO" id="GO:0015031">
    <property type="term" value="P:protein transport"/>
    <property type="evidence" value="ECO:0007669"/>
    <property type="project" value="UniProtKB-KW"/>
</dbReference>
<keyword evidence="1" id="KW-0479">Metal-binding</keyword>
<feature type="compositionally biased region" description="Low complexity" evidence="7">
    <location>
        <begin position="705"/>
        <end position="732"/>
    </location>
</feature>
<evidence type="ECO:0000256" key="2">
    <source>
        <dbReference type="ARBA" id="ARBA00022771"/>
    </source>
</evidence>
<feature type="domain" description="FYVE-type" evidence="8">
    <location>
        <begin position="242"/>
        <end position="283"/>
    </location>
</feature>
<dbReference type="GO" id="GO:0019904">
    <property type="term" value="F:protein domain specific binding"/>
    <property type="evidence" value="ECO:0007669"/>
    <property type="project" value="UniProtKB-UniRule"/>
</dbReference>
<feature type="region of interest" description="Disordered" evidence="7">
    <location>
        <begin position="705"/>
        <end position="747"/>
    </location>
</feature>
<evidence type="ECO:0000313" key="9">
    <source>
        <dbReference type="Ensembl" id="ENSSSCP00040016348.1"/>
    </source>
</evidence>
<dbReference type="Gene3D" id="1.20.5.1940">
    <property type="match status" value="1"/>
</dbReference>
<protein>
    <recommendedName>
        <fullName evidence="4">Hepatocyte growth factor-regulated tyrosine kinase substrate</fullName>
    </recommendedName>
</protein>
<dbReference type="InterPro" id="IPR013083">
    <property type="entry name" value="Znf_RING/FYVE/PHD"/>
</dbReference>
<comment type="function">
    <text evidence="4">Involved in intracellular signal transduction mediated by cytokines and growth factors. When associated with STAM, it suppresses DNA signaling upon stimulation by IL-2 and GM-CSF. Could be a direct effector of PI3-kinase in vesicular pathway via early endosomes and may regulate trafficking to early and late endosomes by recruiting clathrin. May concentrate ubiquitinated receptors within clathrin-coated regions. Involved in down-regulation of receptor tyrosine kinase via multivesicular body (MVBs) when complexed with STAM (ESCRT-0 complex). The ESCRT-0 complex binds ubiquitin and acts as sorting machinery that recognizes ubiquitinated receptors and transfers them to further sequential lysosomal sorting/trafficking processes. May contribute to the efficient recruitment of SMADs to the activin receptor complex. Involved in receptor recycling via its association with the CART complex, a multiprotein complex required for efficient transferrin receptor recycling but not for EGFR degradation.</text>
</comment>
<name>A0A8D1E2W1_PIG</name>
<keyword evidence="4" id="KW-0813">Transport</keyword>
<evidence type="ECO:0000313" key="10">
    <source>
        <dbReference type="Proteomes" id="UP000694722"/>
    </source>
</evidence>
<evidence type="ECO:0000256" key="6">
    <source>
        <dbReference type="SAM" id="Coils"/>
    </source>
</evidence>
<dbReference type="Ensembl" id="ENSSSCT00040039947.1">
    <property type="protein sequence ID" value="ENSSSCP00040016738.1"/>
    <property type="gene ID" value="ENSSSCG00040027103.1"/>
</dbReference>
<feature type="region of interest" description="Disordered" evidence="7">
    <location>
        <begin position="289"/>
        <end position="381"/>
    </location>
</feature>
<dbReference type="SMART" id="SM00064">
    <property type="entry name" value="FYVE"/>
    <property type="match status" value="1"/>
</dbReference>
<comment type="subcellular location">
    <subcellularLocation>
        <location evidence="4">Cytoplasm</location>
    </subcellularLocation>
    <subcellularLocation>
        <location evidence="4">Early endosome membrane</location>
        <topology evidence="4">Peripheral membrane protein</topology>
        <orientation evidence="4">Cytoplasmic side</orientation>
    </subcellularLocation>
    <subcellularLocation>
        <location evidence="4">Endosome</location>
        <location evidence="4">Multivesicular body membrane</location>
        <topology evidence="4">Peripheral membrane protein</topology>
    </subcellularLocation>
</comment>
<reference evidence="9" key="1">
    <citation type="submission" date="2025-05" db="UniProtKB">
        <authorList>
            <consortium name="Ensembl"/>
        </authorList>
    </citation>
    <scope>IDENTIFICATION</scope>
</reference>
<proteinExistence type="predicted"/>
<evidence type="ECO:0000256" key="5">
    <source>
        <dbReference type="PROSITE-ProRule" id="PRU00091"/>
    </source>
</evidence>
<dbReference type="Proteomes" id="UP000694722">
    <property type="component" value="Unplaced"/>
</dbReference>
<dbReference type="InterPro" id="IPR017073">
    <property type="entry name" value="HGS/VPS27"/>
</dbReference>
<dbReference type="GO" id="GO:0031901">
    <property type="term" value="C:early endosome membrane"/>
    <property type="evidence" value="ECO:0007669"/>
    <property type="project" value="UniProtKB-SubCell"/>
</dbReference>
<evidence type="ECO:0000256" key="1">
    <source>
        <dbReference type="ARBA" id="ARBA00022723"/>
    </source>
</evidence>
<feature type="coiled-coil region" evidence="6">
    <location>
        <begin position="529"/>
        <end position="612"/>
    </location>
</feature>
<dbReference type="Gene3D" id="3.30.40.10">
    <property type="entry name" value="Zinc/RING finger domain, C3HC4 (zinc finger)"/>
    <property type="match status" value="1"/>
</dbReference>
<keyword evidence="4" id="KW-0472">Membrane</keyword>